<feature type="compositionally biased region" description="Basic and acidic residues" evidence="1">
    <location>
        <begin position="27"/>
        <end position="36"/>
    </location>
</feature>
<feature type="region of interest" description="Disordered" evidence="1">
    <location>
        <begin position="58"/>
        <end position="224"/>
    </location>
</feature>
<feature type="compositionally biased region" description="Low complexity" evidence="1">
    <location>
        <begin position="150"/>
        <end position="162"/>
    </location>
</feature>
<dbReference type="OrthoDB" id="2797at10239"/>
<protein>
    <submittedName>
        <fullName evidence="2">Uncharacterized protein</fullName>
    </submittedName>
</protein>
<dbReference type="KEGG" id="vg:29061645"/>
<dbReference type="RefSeq" id="YP_009278353.1">
    <property type="nucleotide sequence ID" value="NC_031007.1"/>
</dbReference>
<evidence type="ECO:0000313" key="2">
    <source>
        <dbReference type="EMBL" id="ANZ48891.1"/>
    </source>
</evidence>
<dbReference type="GeneID" id="29061645"/>
<feature type="region of interest" description="Disordered" evidence="1">
    <location>
        <begin position="1"/>
        <end position="42"/>
    </location>
</feature>
<feature type="compositionally biased region" description="Low complexity" evidence="1">
    <location>
        <begin position="169"/>
        <end position="179"/>
    </location>
</feature>
<name>A0A1B2ICA6_9CAUD</name>
<proteinExistence type="predicted"/>
<organism evidence="2 3">
    <name type="scientific">Erwinia phage vB_EamM_EarlPhillipIV</name>
    <dbReference type="NCBI Taxonomy" id="1883372"/>
    <lineage>
        <taxon>Viruses</taxon>
        <taxon>Duplodnaviria</taxon>
        <taxon>Heunggongvirae</taxon>
        <taxon>Uroviricota</taxon>
        <taxon>Caudoviricetes</taxon>
        <taxon>Chimalliviridae</taxon>
        <taxon>Derbicusvirus</taxon>
        <taxon>Derbicusvirus derbicus</taxon>
    </lineage>
</organism>
<evidence type="ECO:0000313" key="3">
    <source>
        <dbReference type="Proteomes" id="UP000201594"/>
    </source>
</evidence>
<accession>A0A1B2ICA6</accession>
<feature type="compositionally biased region" description="Basic and acidic residues" evidence="1">
    <location>
        <begin position="108"/>
        <end position="118"/>
    </location>
</feature>
<dbReference type="EMBL" id="KX397367">
    <property type="protein sequence ID" value="ANZ48891.1"/>
    <property type="molecule type" value="Genomic_DNA"/>
</dbReference>
<reference evidence="3" key="1">
    <citation type="submission" date="2016-06" db="EMBL/GenBank/DDBJ databases">
        <authorList>
            <person name="Berg J.A."/>
            <person name="Buchanan A.L."/>
            <person name="Choi M.C."/>
            <person name="Sharma R."/>
            <person name="Tatlow P."/>
            <person name="Allen R.C."/>
            <person name="Bloomfield T.J."/>
            <person name="Buhler B."/>
            <person name="Bybee R.N."/>
            <person name="Duncan S."/>
            <person name="Fuhriman D.A."/>
            <person name="Harris N."/>
            <person name="Hilton J.A."/>
            <person name="Hurst E."/>
            <person name="James B.D."/>
            <person name="Knabe B.K."/>
            <person name="Pollock S.V."/>
            <person name="Ririe D.B."/>
            <person name="Rogers S.L."/>
            <person name="Stephenson M.B."/>
            <person name="Thompson S.E."/>
            <person name="Usher B.K."/>
            <person name="Ward A.T."/>
            <person name="Webb C.J."/>
            <person name="Wells M.J."/>
            <person name="Wright C.K."/>
            <person name="Breakwell D.P."/>
            <person name="Hope S."/>
            <person name="Grose J.H."/>
        </authorList>
    </citation>
    <scope>NUCLEOTIDE SEQUENCE [LARGE SCALE GENOMIC DNA]</scope>
</reference>
<evidence type="ECO:0000256" key="1">
    <source>
        <dbReference type="SAM" id="MobiDB-lite"/>
    </source>
</evidence>
<sequence>MSQETENHGRPSLGGPVHQTDEVLPAAEDHGFKKIDEEDYDPEAARKLWLADREKRRLAAQGVSDGGEGSNTGGHASPNARVVNPSTPVSRGADSERAGSGGGQEVETAVHRHVDPTPERSFVQQPAVDEAIPAPATRVSPQPVHEADLAPAQPQHAPAQTQEVKDGQQQKAPQAQSAQVVLQHGETGGAERVQPTPSAAADRPAVQPAANVAPSESGADDDHENATRRIASLLESPVPQGERNELMKLLDDDPVGMLAGMALVGGLRNLAQSSSGFNKFFRSLERSKDGAPVFRNPQEEDVYNRIMQIMQIASPSMQNGNQAQSEAALRDDIQWKQHLDTGTDEPFVIKNHPQQGAGLMKLVYRRQNSGAPVTVFLPASGFFITSKAPHENDFCDYDVAQTMDTNQVGLSTFGILLSASSGLYLKHMVNFALKFVVDTTLDVGGGDMHQTLYNKIDERDYWLVVMACTIAKYPGGIPWLMACTEPQCTFEEEQKLNIARSIRYANGIFSPSQLELINRQRNKEPMTFVEQEAYRKAHKVDPASKWVDGDLTFRFAHASIARYIDTSEEWVADINQSTTEALGNYATEQERNSYMRTAAETRRLTRYLHFIESITGKADGDEEPYVERDPVKIREVLVAMSSDRAFVARFEAAIEHFNERSRLAIFGYMSHKCPSCGAATGEKEGAFRGIVEISPDRLFFVLSRVVYEIQKLLTDQYESIG</sequence>
<dbReference type="Proteomes" id="UP000201594">
    <property type="component" value="Segment"/>
</dbReference>
<gene>
    <name evidence="2" type="ORF">EARLPHILLIPIV_41</name>
</gene>
<feature type="compositionally biased region" description="Low complexity" evidence="1">
    <location>
        <begin position="199"/>
        <end position="210"/>
    </location>
</feature>